<reference evidence="1" key="1">
    <citation type="submission" date="2018-03" db="EMBL/GenBank/DDBJ databases">
        <title>Draft genome sequences of Megaviruse, new member of the family Mimiviridae isolated from water in Shanghai, China.</title>
        <authorList>
            <person name="Xia Y."/>
        </authorList>
    </citation>
    <scope>NUCLEOTIDE SEQUENCE</scope>
    <source>
        <strain evidence="1">SH</strain>
    </source>
</reference>
<dbReference type="EMBL" id="MH046811">
    <property type="protein sequence ID" value="AZL89836.1"/>
    <property type="molecule type" value="Genomic_DNA"/>
</dbReference>
<organism evidence="1">
    <name type="scientific">Megavirus baoshan</name>
    <dbReference type="NCBI Taxonomy" id="2496520"/>
    <lineage>
        <taxon>Viruses</taxon>
        <taxon>Varidnaviria</taxon>
        <taxon>Bamfordvirae</taxon>
        <taxon>Nucleocytoviricota</taxon>
        <taxon>Megaviricetes</taxon>
        <taxon>Imitervirales</taxon>
        <taxon>Mimiviridae</taxon>
        <taxon>Megamimivirinae</taxon>
        <taxon>Megavirus</taxon>
        <taxon>Megavirus baoshanense</taxon>
    </lineage>
</organism>
<name>A0A3S5HLF5_9VIRU</name>
<gene>
    <name evidence="1" type="ORF">Mb1001</name>
</gene>
<accession>A0A3S5HLF5</accession>
<proteinExistence type="predicted"/>
<protein>
    <submittedName>
        <fullName evidence="1">Uncharacterized protein</fullName>
    </submittedName>
</protein>
<evidence type="ECO:0000313" key="1">
    <source>
        <dbReference type="EMBL" id="AZL89836.1"/>
    </source>
</evidence>
<sequence>MASWLCASNQNNRINESVLTDKIKTLNVNTSDLIAQAIVITCECKSNWDTAGVCICDTIPLDQVECVDQVECLDFVKIVRELTDGGIISIESVRDMYDYISYMLFDEDTFVFPPEWKYTGAGRDILVSGSFNDYGLQSRNIRGFCFYSDELTFIKPLIVTYLCDRNPVIFFSD</sequence>